<dbReference type="Proteomes" id="UP000269198">
    <property type="component" value="Unassembled WGS sequence"/>
</dbReference>
<sequence>MRTHVLGRPVPGRRKTIPNSIDRVTTVTEKVPPTPLITGILTGTATGSTATIVRAGRILTTAAVIRTGGILTTGSTVAAVRGAVHRPFGITPERLPQPVRDHRTRAAAHTGEHHGPHNRG</sequence>
<feature type="compositionally biased region" description="Basic and acidic residues" evidence="1">
    <location>
        <begin position="110"/>
        <end position="120"/>
    </location>
</feature>
<name>A0A3N0DQK1_9ACTN</name>
<dbReference type="EMBL" id="RJMB01000065">
    <property type="protein sequence ID" value="RNL77917.1"/>
    <property type="molecule type" value="Genomic_DNA"/>
</dbReference>
<evidence type="ECO:0000313" key="2">
    <source>
        <dbReference type="EMBL" id="RNL77917.1"/>
    </source>
</evidence>
<evidence type="ECO:0000313" key="3">
    <source>
        <dbReference type="Proteomes" id="UP000269198"/>
    </source>
</evidence>
<reference evidence="2 3" key="1">
    <citation type="submission" date="2018-11" db="EMBL/GenBank/DDBJ databases">
        <title>The genome draft of YIM 96095.</title>
        <authorList>
            <person name="Tang S.-K."/>
            <person name="Chunyu W.-X."/>
            <person name="Feng Y.-Z."/>
        </authorList>
    </citation>
    <scope>NUCLEOTIDE SEQUENCE [LARGE SCALE GENOMIC DNA]</scope>
    <source>
        <strain evidence="2 3">YIM 96095</strain>
    </source>
</reference>
<gene>
    <name evidence="2" type="ORF">EFW17_23675</name>
</gene>
<keyword evidence="3" id="KW-1185">Reference proteome</keyword>
<proteinExistence type="predicted"/>
<organism evidence="2 3">
    <name type="scientific">Halostreptopolyspora alba</name>
    <dbReference type="NCBI Taxonomy" id="2487137"/>
    <lineage>
        <taxon>Bacteria</taxon>
        <taxon>Bacillati</taxon>
        <taxon>Actinomycetota</taxon>
        <taxon>Actinomycetes</taxon>
        <taxon>Streptosporangiales</taxon>
        <taxon>Nocardiopsidaceae</taxon>
        <taxon>Halostreptopolyspora</taxon>
    </lineage>
</organism>
<feature type="non-terminal residue" evidence="2">
    <location>
        <position position="120"/>
    </location>
</feature>
<feature type="region of interest" description="Disordered" evidence="1">
    <location>
        <begin position="88"/>
        <end position="120"/>
    </location>
</feature>
<comment type="caution">
    <text evidence="2">The sequence shown here is derived from an EMBL/GenBank/DDBJ whole genome shotgun (WGS) entry which is preliminary data.</text>
</comment>
<accession>A0A3N0DQK1</accession>
<dbReference type="AlphaFoldDB" id="A0A3N0DQK1"/>
<evidence type="ECO:0000256" key="1">
    <source>
        <dbReference type="SAM" id="MobiDB-lite"/>
    </source>
</evidence>
<protein>
    <submittedName>
        <fullName evidence="2">Uncharacterized protein</fullName>
    </submittedName>
</protein>